<dbReference type="Pfam" id="PF13239">
    <property type="entry name" value="2TM"/>
    <property type="match status" value="1"/>
</dbReference>
<dbReference type="EMBL" id="WQLW01000018">
    <property type="protein sequence ID" value="MVO10954.1"/>
    <property type="molecule type" value="Genomic_DNA"/>
</dbReference>
<keyword evidence="1" id="KW-0472">Membrane</keyword>
<keyword evidence="3" id="KW-0418">Kinase</keyword>
<organism evidence="3 4">
    <name type="scientific">Flavobacterium profundi</name>
    <dbReference type="NCBI Taxonomy" id="1774945"/>
    <lineage>
        <taxon>Bacteria</taxon>
        <taxon>Pseudomonadati</taxon>
        <taxon>Bacteroidota</taxon>
        <taxon>Flavobacteriia</taxon>
        <taxon>Flavobacteriales</taxon>
        <taxon>Flavobacteriaceae</taxon>
        <taxon>Flavobacterium</taxon>
    </lineage>
</organism>
<name>A0A6I4IVM3_9FLAO</name>
<dbReference type="AlphaFoldDB" id="A0A6I4IVM3"/>
<evidence type="ECO:0000256" key="1">
    <source>
        <dbReference type="SAM" id="Phobius"/>
    </source>
</evidence>
<protein>
    <submittedName>
        <fullName evidence="3">Histidine kinase</fullName>
    </submittedName>
</protein>
<comment type="caution">
    <text evidence="3">The sequence shown here is derived from an EMBL/GenBank/DDBJ whole genome shotgun (WGS) entry which is preliminary data.</text>
</comment>
<proteinExistence type="predicted"/>
<reference evidence="4" key="1">
    <citation type="submission" date="2019-05" db="EMBL/GenBank/DDBJ databases">
        <title>Flavobacterium profundi sp. nov., isolated from a deep-sea seamount.</title>
        <authorList>
            <person name="Zhang D.-C."/>
        </authorList>
    </citation>
    <scope>NUCLEOTIDE SEQUENCE [LARGE SCALE GENOMIC DNA]</scope>
    <source>
        <strain evidence="4">TP390</strain>
    </source>
</reference>
<feature type="domain" description="2TM" evidence="2">
    <location>
        <begin position="9"/>
        <end position="90"/>
    </location>
</feature>
<evidence type="ECO:0000259" key="2">
    <source>
        <dbReference type="Pfam" id="PF13239"/>
    </source>
</evidence>
<keyword evidence="4" id="KW-1185">Reference proteome</keyword>
<keyword evidence="1" id="KW-0812">Transmembrane</keyword>
<accession>A0A6I4IVM3</accession>
<keyword evidence="1" id="KW-1133">Transmembrane helix</keyword>
<dbReference type="OrthoDB" id="8965954at2"/>
<sequence>MREDIQYYKAKKRVEHIKKFFGHLTSFVVINLALYVINIITYPNDFWFDYWFYWQLLIWGVGLAIHGIVVFYSFPVFGRAWEERKIQQFMQEEEQQNNKFE</sequence>
<evidence type="ECO:0000313" key="3">
    <source>
        <dbReference type="EMBL" id="MVO10954.1"/>
    </source>
</evidence>
<feature type="transmembrane region" description="Helical" evidence="1">
    <location>
        <begin position="52"/>
        <end position="77"/>
    </location>
</feature>
<gene>
    <name evidence="3" type="ORF">GOQ30_17415</name>
</gene>
<dbReference type="Proteomes" id="UP000431264">
    <property type="component" value="Unassembled WGS sequence"/>
</dbReference>
<feature type="transmembrane region" description="Helical" evidence="1">
    <location>
        <begin position="20"/>
        <end position="40"/>
    </location>
</feature>
<dbReference type="GO" id="GO:0016301">
    <property type="term" value="F:kinase activity"/>
    <property type="evidence" value="ECO:0007669"/>
    <property type="project" value="UniProtKB-KW"/>
</dbReference>
<dbReference type="InterPro" id="IPR025698">
    <property type="entry name" value="2TM_dom"/>
</dbReference>
<keyword evidence="3" id="KW-0808">Transferase</keyword>
<evidence type="ECO:0000313" key="4">
    <source>
        <dbReference type="Proteomes" id="UP000431264"/>
    </source>
</evidence>